<dbReference type="Pfam" id="PF25597">
    <property type="entry name" value="SH3_retrovirus"/>
    <property type="match status" value="1"/>
</dbReference>
<accession>A0AA38WST1</accession>
<keyword evidence="3" id="KW-1185">Reference proteome</keyword>
<evidence type="ECO:0000259" key="1">
    <source>
        <dbReference type="PROSITE" id="PS50994"/>
    </source>
</evidence>
<dbReference type="EMBL" id="JARYMX010000002">
    <property type="protein sequence ID" value="KAJ9561471.1"/>
    <property type="molecule type" value="Genomic_DNA"/>
</dbReference>
<dbReference type="Pfam" id="PF00665">
    <property type="entry name" value="rve"/>
    <property type="match status" value="1"/>
</dbReference>
<dbReference type="SUPFAM" id="SSF53098">
    <property type="entry name" value="Ribonuclease H-like"/>
    <property type="match status" value="1"/>
</dbReference>
<dbReference type="Gene3D" id="3.30.420.10">
    <property type="entry name" value="Ribonuclease H-like superfamily/Ribonuclease H"/>
    <property type="match status" value="1"/>
</dbReference>
<protein>
    <recommendedName>
        <fullName evidence="1">Integrase catalytic domain-containing protein</fullName>
    </recommendedName>
</protein>
<dbReference type="InterPro" id="IPR036397">
    <property type="entry name" value="RNaseH_sf"/>
</dbReference>
<dbReference type="InterPro" id="IPR039537">
    <property type="entry name" value="Retrotran_Ty1/copia-like"/>
</dbReference>
<evidence type="ECO:0000313" key="2">
    <source>
        <dbReference type="EMBL" id="KAJ9561471.1"/>
    </source>
</evidence>
<dbReference type="AlphaFoldDB" id="A0AA38WST1"/>
<dbReference type="PANTHER" id="PTHR42648">
    <property type="entry name" value="TRANSPOSASE, PUTATIVE-RELATED"/>
    <property type="match status" value="1"/>
</dbReference>
<dbReference type="PANTHER" id="PTHR42648:SF32">
    <property type="entry name" value="RIBONUCLEASE H-LIKE DOMAIN, GAG-PRE-INTEGRASE DOMAIN PROTEIN-RELATED"/>
    <property type="match status" value="1"/>
</dbReference>
<dbReference type="Proteomes" id="UP001172457">
    <property type="component" value="Chromosome 2"/>
</dbReference>
<dbReference type="InterPro" id="IPR057670">
    <property type="entry name" value="SH3_retrovirus"/>
</dbReference>
<reference evidence="2" key="1">
    <citation type="submission" date="2023-03" db="EMBL/GenBank/DDBJ databases">
        <title>Chromosome-scale reference genome and RAD-based genetic map of yellow starthistle (Centaurea solstitialis) reveal putative structural variation and QTLs associated with invader traits.</title>
        <authorList>
            <person name="Reatini B."/>
            <person name="Cang F.A."/>
            <person name="Jiang Q."/>
            <person name="Mckibben M.T.W."/>
            <person name="Barker M.S."/>
            <person name="Rieseberg L.H."/>
            <person name="Dlugosch K.M."/>
        </authorList>
    </citation>
    <scope>NUCLEOTIDE SEQUENCE</scope>
    <source>
        <strain evidence="2">CAN-66</strain>
        <tissue evidence="2">Leaf</tissue>
    </source>
</reference>
<gene>
    <name evidence="2" type="ORF">OSB04_006631</name>
</gene>
<evidence type="ECO:0000313" key="3">
    <source>
        <dbReference type="Proteomes" id="UP001172457"/>
    </source>
</evidence>
<proteinExistence type="predicted"/>
<dbReference type="PROSITE" id="PS50994">
    <property type="entry name" value="INTEGRASE"/>
    <property type="match status" value="1"/>
</dbReference>
<comment type="caution">
    <text evidence="2">The sequence shown here is derived from an EMBL/GenBank/DDBJ whole genome shotgun (WGS) entry which is preliminary data.</text>
</comment>
<dbReference type="InterPro" id="IPR012337">
    <property type="entry name" value="RNaseH-like_sf"/>
</dbReference>
<dbReference type="InterPro" id="IPR001584">
    <property type="entry name" value="Integrase_cat-core"/>
</dbReference>
<feature type="domain" description="Integrase catalytic" evidence="1">
    <location>
        <begin position="1"/>
        <end position="160"/>
    </location>
</feature>
<dbReference type="GO" id="GO:0015074">
    <property type="term" value="P:DNA integration"/>
    <property type="evidence" value="ECO:0007669"/>
    <property type="project" value="InterPro"/>
</dbReference>
<name>A0AA38WST1_9ASTR</name>
<sequence>MMHVDLCGPISVQILNGKKYILVLVDEFSRFTWVEFIGKKSQVTLILINLLKRSQVLYGLQVRVLRSDNGTEFKNSVIEEYPTSVGITHNFSAPRTPQKNGVVEKKNRTLVEAARTMLNASGLPLTFWAKDVYAACYTQNKSLVVKRFEKTPYQLLYNKRPNIKFLQVFGCKCYVLNDREPLGKFDPKGDDAIFIGYAWDSAAYRVIQNKFSEELKILVEKSPNATISQDLERLFRERYDDEEDSDRTSATFNRTSADADIAHVIQNSVIEVHFCSSNDVVPPPSIPSPIPFSPEVNPPPEVIPQSEPDIHTFEPIHIAPELPFSAEETIFAEEPQSQSLQEINSTFNPPHAIKWTKDHPQSQVIGELSAGIKTRATANFCLFSCFVSEIEPKKVSDALADPLWVEAMQDELLPFERNHVWTVTLLPHGKDQDQKLKESVLDTTDPDHRSEDLLKTLRSYSRAINKVEELADDRNNMLVI</sequence>
<organism evidence="2 3">
    <name type="scientific">Centaurea solstitialis</name>
    <name type="common">yellow star-thistle</name>
    <dbReference type="NCBI Taxonomy" id="347529"/>
    <lineage>
        <taxon>Eukaryota</taxon>
        <taxon>Viridiplantae</taxon>
        <taxon>Streptophyta</taxon>
        <taxon>Embryophyta</taxon>
        <taxon>Tracheophyta</taxon>
        <taxon>Spermatophyta</taxon>
        <taxon>Magnoliopsida</taxon>
        <taxon>eudicotyledons</taxon>
        <taxon>Gunneridae</taxon>
        <taxon>Pentapetalae</taxon>
        <taxon>asterids</taxon>
        <taxon>campanulids</taxon>
        <taxon>Asterales</taxon>
        <taxon>Asteraceae</taxon>
        <taxon>Carduoideae</taxon>
        <taxon>Cardueae</taxon>
        <taxon>Centaureinae</taxon>
        <taxon>Centaurea</taxon>
    </lineage>
</organism>
<dbReference type="GO" id="GO:0003676">
    <property type="term" value="F:nucleic acid binding"/>
    <property type="evidence" value="ECO:0007669"/>
    <property type="project" value="InterPro"/>
</dbReference>